<evidence type="ECO:0000313" key="6">
    <source>
        <dbReference type="EMBL" id="SHE99982.1"/>
    </source>
</evidence>
<dbReference type="InterPro" id="IPR003715">
    <property type="entry name" value="Poly_export_N"/>
</dbReference>
<dbReference type="Pfam" id="PF25994">
    <property type="entry name" value="HH_AprE"/>
    <property type="match status" value="1"/>
</dbReference>
<reference evidence="6 7" key="1">
    <citation type="submission" date="2016-11" db="EMBL/GenBank/DDBJ databases">
        <authorList>
            <person name="Jaros S."/>
            <person name="Januszkiewicz K."/>
            <person name="Wedrychowicz H."/>
        </authorList>
    </citation>
    <scope>NUCLEOTIDE SEQUENCE [LARGE SCALE GENOMIC DNA]</scope>
    <source>
        <strain evidence="6 7">DSM 19436</strain>
    </source>
</reference>
<feature type="domain" description="AprE-like long alpha-helical hairpin" evidence="5">
    <location>
        <begin position="160"/>
        <end position="346"/>
    </location>
</feature>
<protein>
    <submittedName>
        <fullName evidence="6">Polysaccharide export outer membrane protein</fullName>
    </submittedName>
</protein>
<evidence type="ECO:0000259" key="5">
    <source>
        <dbReference type="Pfam" id="PF25994"/>
    </source>
</evidence>
<dbReference type="Gene3D" id="3.30.1950.10">
    <property type="entry name" value="wza like domain"/>
    <property type="match status" value="1"/>
</dbReference>
<dbReference type="InterPro" id="IPR019554">
    <property type="entry name" value="Soluble_ligand-bd"/>
</dbReference>
<dbReference type="Pfam" id="PF02563">
    <property type="entry name" value="Poly_export"/>
    <property type="match status" value="1"/>
</dbReference>
<evidence type="ECO:0000259" key="3">
    <source>
        <dbReference type="Pfam" id="PF02563"/>
    </source>
</evidence>
<evidence type="ECO:0000256" key="2">
    <source>
        <dbReference type="SAM" id="Coils"/>
    </source>
</evidence>
<evidence type="ECO:0000313" key="7">
    <source>
        <dbReference type="Proteomes" id="UP000184485"/>
    </source>
</evidence>
<name>A0A1M4Y3C8_9HYPH</name>
<evidence type="ECO:0000259" key="4">
    <source>
        <dbReference type="Pfam" id="PF10531"/>
    </source>
</evidence>
<keyword evidence="1" id="KW-0732">Signal</keyword>
<organism evidence="6 7">
    <name type="scientific">Kaistia soli DSM 19436</name>
    <dbReference type="NCBI Taxonomy" id="1122133"/>
    <lineage>
        <taxon>Bacteria</taxon>
        <taxon>Pseudomonadati</taxon>
        <taxon>Pseudomonadota</taxon>
        <taxon>Alphaproteobacteria</taxon>
        <taxon>Hyphomicrobiales</taxon>
        <taxon>Kaistiaceae</taxon>
        <taxon>Kaistia</taxon>
    </lineage>
</organism>
<accession>A0A1M4Y3C8</accession>
<sequence>MMPTCRSSLLQPDIRAALLAVFAILTMGMSPCRADLLIEPGDTVHISVADASRFDGDRRVDVDGRIMMPQLGGIAVQGLRLEEAGARIAEELAKRDILKAPNVLVEMTKYRPVYVGGKVRRPGSIDFEPGMTVRHALILAGGAGQDQEQNAAAVDIPELRAKWKTVSYQLLQVNSRIARLDSELARRETAAPPAAAGSVPAQDRDALASLDGNILKDRLQTWTENQVHLRDALALYDLEIDVLDQQSGLQKNERDLTGRQVETTRALVEKGLVPLPRLQELEHVQSQASQDLLENQAFMARARQSRATVEYELKTADINWRMEISQQMREAMADRTRLKAELEALSSQILNAGDDLSEATDRQFQTVVEIYRPNAGQKAPIAASMDTEIMPGDVLDISFLKGSG</sequence>
<dbReference type="OrthoDB" id="9798876at2"/>
<dbReference type="RefSeq" id="WP_073051951.1">
    <property type="nucleotide sequence ID" value="NZ_FQUP01000001.1"/>
</dbReference>
<dbReference type="STRING" id="1122133.SAMN02745157_1406"/>
<feature type="domain" description="Soluble ligand binding" evidence="4">
    <location>
        <begin position="113"/>
        <end position="148"/>
    </location>
</feature>
<proteinExistence type="predicted"/>
<keyword evidence="7" id="KW-1185">Reference proteome</keyword>
<gene>
    <name evidence="6" type="ORF">SAMN02745157_1406</name>
</gene>
<dbReference type="Pfam" id="PF10531">
    <property type="entry name" value="SLBB"/>
    <property type="match status" value="1"/>
</dbReference>
<dbReference type="InterPro" id="IPR058781">
    <property type="entry name" value="HH_AprE-like"/>
</dbReference>
<dbReference type="EMBL" id="FQUP01000001">
    <property type="protein sequence ID" value="SHE99982.1"/>
    <property type="molecule type" value="Genomic_DNA"/>
</dbReference>
<dbReference type="InterPro" id="IPR049712">
    <property type="entry name" value="Poly_export"/>
</dbReference>
<dbReference type="PANTHER" id="PTHR33619">
    <property type="entry name" value="POLYSACCHARIDE EXPORT PROTEIN GFCE-RELATED"/>
    <property type="match status" value="1"/>
</dbReference>
<dbReference type="PANTHER" id="PTHR33619:SF3">
    <property type="entry name" value="POLYSACCHARIDE EXPORT PROTEIN GFCE-RELATED"/>
    <property type="match status" value="1"/>
</dbReference>
<dbReference type="AlphaFoldDB" id="A0A1M4Y3C8"/>
<evidence type="ECO:0000256" key="1">
    <source>
        <dbReference type="ARBA" id="ARBA00022729"/>
    </source>
</evidence>
<feature type="coiled-coil region" evidence="2">
    <location>
        <begin position="321"/>
        <end position="348"/>
    </location>
</feature>
<feature type="domain" description="Polysaccharide export protein N-terminal" evidence="3">
    <location>
        <begin position="34"/>
        <end position="107"/>
    </location>
</feature>
<keyword evidence="2" id="KW-0175">Coiled coil</keyword>
<dbReference type="Proteomes" id="UP000184485">
    <property type="component" value="Unassembled WGS sequence"/>
</dbReference>
<dbReference type="GO" id="GO:0015159">
    <property type="term" value="F:polysaccharide transmembrane transporter activity"/>
    <property type="evidence" value="ECO:0007669"/>
    <property type="project" value="InterPro"/>
</dbReference>
<dbReference type="Gene3D" id="3.10.560.10">
    <property type="entry name" value="Outer membrane lipoprotein wza domain like"/>
    <property type="match status" value="1"/>
</dbReference>